<dbReference type="InterPro" id="IPR020904">
    <property type="entry name" value="Sc_DH/Rdtase_CS"/>
</dbReference>
<evidence type="ECO:0000256" key="1">
    <source>
        <dbReference type="ARBA" id="ARBA00006484"/>
    </source>
</evidence>
<keyword evidence="5" id="KW-1185">Reference proteome</keyword>
<evidence type="ECO:0000313" key="4">
    <source>
        <dbReference type="EMBL" id="QBP18073.1"/>
    </source>
</evidence>
<dbReference type="PANTHER" id="PTHR43976">
    <property type="entry name" value="SHORT CHAIN DEHYDROGENASE"/>
    <property type="match status" value="1"/>
</dbReference>
<dbReference type="OrthoDB" id="9775296at2"/>
<dbReference type="AlphaFoldDB" id="A0A4P6ZKI8"/>
<sequence length="281" mass="31367">MNKTWLVTGCHTGFGKCLATLLAQKKNVNLVATARKPKTQLDYLDQYNHGQILKVQLDVTDNNQIESSVKVAKAKFGRIDVLVNNAGYGIVGTYEETPIVAAQKMFDADVWGLTKMTREVLPIMRKQKQGVIVDFSSMSGFNPFLDVAYYTGAKYAVEGMNQVLAREVKPSGIKVMLVEPSAFRTHFSTTAHPELSHIKNYQFLNPQMKFMAKRAGDEKGDPNKAAKIIYDLVNNHPDKLPLQLPLGSRSVNGTIEHLEDELSRFKKLKKLASSADYSDNK</sequence>
<comment type="similarity">
    <text evidence="1 3">Belongs to the short-chain dehydrogenases/reductases (SDR) family.</text>
</comment>
<dbReference type="KEGG" id="lji:ELX58_02695"/>
<dbReference type="RefSeq" id="WP_133441630.1">
    <property type="nucleotide sequence ID" value="NZ_CP034726.1"/>
</dbReference>
<dbReference type="EMBL" id="CP034726">
    <property type="protein sequence ID" value="QBP18073.1"/>
    <property type="molecule type" value="Genomic_DNA"/>
</dbReference>
<dbReference type="CDD" id="cd05374">
    <property type="entry name" value="17beta-HSD-like_SDR_c"/>
    <property type="match status" value="1"/>
</dbReference>
<dbReference type="Proteomes" id="UP000294321">
    <property type="component" value="Chromosome"/>
</dbReference>
<dbReference type="PRINTS" id="PR00080">
    <property type="entry name" value="SDRFAMILY"/>
</dbReference>
<dbReference type="PANTHER" id="PTHR43976:SF16">
    <property type="entry name" value="SHORT-CHAIN DEHYDROGENASE_REDUCTASE FAMILY PROTEIN"/>
    <property type="match status" value="1"/>
</dbReference>
<keyword evidence="2" id="KW-0560">Oxidoreductase</keyword>
<reference evidence="5" key="1">
    <citation type="submission" date="2018-12" db="EMBL/GenBank/DDBJ databases">
        <title>A new species of lactobacillus.</title>
        <authorList>
            <person name="Jian Y."/>
            <person name="Xin L."/>
            <person name="Hong Z.J."/>
            <person name="Ming L.Z."/>
            <person name="Hong X.Z."/>
        </authorList>
    </citation>
    <scope>NUCLEOTIDE SEQUENCE [LARGE SCALE GENOMIC DNA]</scope>
    <source>
        <strain evidence="5">HSLZ-75</strain>
    </source>
</reference>
<evidence type="ECO:0000256" key="3">
    <source>
        <dbReference type="RuleBase" id="RU000363"/>
    </source>
</evidence>
<dbReference type="InterPro" id="IPR002347">
    <property type="entry name" value="SDR_fam"/>
</dbReference>
<accession>A0A4P6ZKI8</accession>
<dbReference type="Gene3D" id="3.40.50.720">
    <property type="entry name" value="NAD(P)-binding Rossmann-like Domain"/>
    <property type="match status" value="1"/>
</dbReference>
<organism evidence="4 5">
    <name type="scientific">Acetilactobacillus jinshanensis</name>
    <dbReference type="NCBI Taxonomy" id="1720083"/>
    <lineage>
        <taxon>Bacteria</taxon>
        <taxon>Bacillati</taxon>
        <taxon>Bacillota</taxon>
        <taxon>Bacilli</taxon>
        <taxon>Lactobacillales</taxon>
        <taxon>Lactobacillaceae</taxon>
        <taxon>Acetilactobacillus</taxon>
    </lineage>
</organism>
<dbReference type="PRINTS" id="PR00081">
    <property type="entry name" value="GDHRDH"/>
</dbReference>
<dbReference type="SUPFAM" id="SSF51735">
    <property type="entry name" value="NAD(P)-binding Rossmann-fold domains"/>
    <property type="match status" value="1"/>
</dbReference>
<evidence type="ECO:0000313" key="5">
    <source>
        <dbReference type="Proteomes" id="UP000294321"/>
    </source>
</evidence>
<dbReference type="GO" id="GO:0016491">
    <property type="term" value="F:oxidoreductase activity"/>
    <property type="evidence" value="ECO:0007669"/>
    <property type="project" value="UniProtKB-KW"/>
</dbReference>
<protein>
    <submittedName>
        <fullName evidence="4">SDR family oxidoreductase</fullName>
    </submittedName>
</protein>
<name>A0A4P6ZKI8_9LACO</name>
<gene>
    <name evidence="4" type="ORF">ELX58_02695</name>
</gene>
<proteinExistence type="inferred from homology"/>
<dbReference type="InterPro" id="IPR051911">
    <property type="entry name" value="SDR_oxidoreductase"/>
</dbReference>
<dbReference type="Pfam" id="PF00106">
    <property type="entry name" value="adh_short"/>
    <property type="match status" value="1"/>
</dbReference>
<dbReference type="InterPro" id="IPR036291">
    <property type="entry name" value="NAD(P)-bd_dom_sf"/>
</dbReference>
<dbReference type="PROSITE" id="PS00061">
    <property type="entry name" value="ADH_SHORT"/>
    <property type="match status" value="1"/>
</dbReference>
<evidence type="ECO:0000256" key="2">
    <source>
        <dbReference type="ARBA" id="ARBA00023002"/>
    </source>
</evidence>